<protein>
    <submittedName>
        <fullName evidence="1">DUF2853 family protein</fullName>
    </submittedName>
</protein>
<sequence>MSRRDELVAKYAADLGKLGQEADMDLLMRCTKACGPSIYSADSETVAASDPEEVARLKKSFLVKRLGMTDGPELDAGIKAAVEAYGTGNRNKFRPVMYYLLARHFDAGARV</sequence>
<dbReference type="EMBL" id="CP030918">
    <property type="protein sequence ID" value="AXC49097.1"/>
    <property type="molecule type" value="Genomic_DNA"/>
</dbReference>
<dbReference type="Pfam" id="PF11015">
    <property type="entry name" value="DUF2853"/>
    <property type="match status" value="1"/>
</dbReference>
<keyword evidence="2" id="KW-1185">Reference proteome</keyword>
<gene>
    <name evidence="1" type="ORF">DRW48_04825</name>
</gene>
<dbReference type="Gene3D" id="1.10.238.120">
    <property type="entry name" value="Jann4075-like"/>
    <property type="match status" value="1"/>
</dbReference>
<dbReference type="RefSeq" id="WP_114075416.1">
    <property type="nucleotide sequence ID" value="NZ_CP030918.1"/>
</dbReference>
<dbReference type="Proteomes" id="UP000252023">
    <property type="component" value="Chromosome"/>
</dbReference>
<dbReference type="InterPro" id="IPR021274">
    <property type="entry name" value="DUF2853"/>
</dbReference>
<dbReference type="AlphaFoldDB" id="A0A344PI92"/>
<proteinExistence type="predicted"/>
<dbReference type="KEGG" id="pars:DRW48_04825"/>
<dbReference type="InterPro" id="IPR023154">
    <property type="entry name" value="Jann4075-like_sf"/>
</dbReference>
<evidence type="ECO:0000313" key="1">
    <source>
        <dbReference type="EMBL" id="AXC49097.1"/>
    </source>
</evidence>
<dbReference type="SUPFAM" id="SSF158587">
    <property type="entry name" value="Jann4075-like"/>
    <property type="match status" value="1"/>
</dbReference>
<accession>A0A344PI92</accession>
<reference evidence="2" key="1">
    <citation type="submission" date="2018-07" db="EMBL/GenBank/DDBJ databases">
        <title>Genome sequencing of Paracoccus sp. SC2-6.</title>
        <authorList>
            <person name="Heo J."/>
            <person name="Kim S.-J."/>
            <person name="Kwon S.-W."/>
        </authorList>
    </citation>
    <scope>NUCLEOTIDE SEQUENCE [LARGE SCALE GENOMIC DNA]</scope>
    <source>
        <strain evidence="2">SC2-6</strain>
    </source>
</reference>
<dbReference type="OrthoDB" id="9812542at2"/>
<name>A0A344PI92_9RHOB</name>
<organism evidence="1 2">
    <name type="scientific">Paracoccus suum</name>
    <dbReference type="NCBI Taxonomy" id="2259340"/>
    <lineage>
        <taxon>Bacteria</taxon>
        <taxon>Pseudomonadati</taxon>
        <taxon>Pseudomonadota</taxon>
        <taxon>Alphaproteobacteria</taxon>
        <taxon>Rhodobacterales</taxon>
        <taxon>Paracoccaceae</taxon>
        <taxon>Paracoccus</taxon>
    </lineage>
</organism>
<evidence type="ECO:0000313" key="2">
    <source>
        <dbReference type="Proteomes" id="UP000252023"/>
    </source>
</evidence>